<protein>
    <submittedName>
        <fullName evidence="1">N-acetylglucosaminyl phosphatidylinositol deacetylase</fullName>
        <ecNumber evidence="1">3.5.1.89</ecNumber>
    </submittedName>
</protein>
<comment type="caution">
    <text evidence="1">The sequence shown here is derived from an EMBL/GenBank/DDBJ whole genome shotgun (WGS) entry which is preliminary data.</text>
</comment>
<accession>K1RF90</accession>
<feature type="non-terminal residue" evidence="1">
    <location>
        <position position="1"/>
    </location>
</feature>
<proteinExistence type="predicted"/>
<name>K1RF90_9ZZZZ</name>
<dbReference type="EC" id="3.5.1.89" evidence="1"/>
<dbReference type="SUPFAM" id="SSF102588">
    <property type="entry name" value="LmbE-like"/>
    <property type="match status" value="1"/>
</dbReference>
<keyword evidence="1" id="KW-0378">Hydrolase</keyword>
<sequence length="152" mass="17450">FKSVMEKAGIKGIILDYPDLVRDANKKWVKYDWDSVKDGVAADVTKLIKSKNWDLIATHSPAGETGHIHHKNTDQAVTNACRSTGNYDKLWYFGKCYWTIPAGLKRITDEELTFKQSLVDLYKNETKPINTYWAQMIPYENWVKATDYVAGK</sequence>
<organism evidence="1">
    <name type="scientific">human gut metagenome</name>
    <dbReference type="NCBI Taxonomy" id="408170"/>
    <lineage>
        <taxon>unclassified sequences</taxon>
        <taxon>metagenomes</taxon>
        <taxon>organismal metagenomes</taxon>
    </lineage>
</organism>
<dbReference type="InterPro" id="IPR024078">
    <property type="entry name" value="LmbE-like_dom_sf"/>
</dbReference>
<gene>
    <name evidence="1" type="ORF">LEA_20726</name>
</gene>
<reference evidence="1" key="1">
    <citation type="journal article" date="2013" name="Environ. Microbiol.">
        <title>Microbiota from the distal guts of lean and obese adolescents exhibit partial functional redundancy besides clear differences in community structure.</title>
        <authorList>
            <person name="Ferrer M."/>
            <person name="Ruiz A."/>
            <person name="Lanza F."/>
            <person name="Haange S.B."/>
            <person name="Oberbach A."/>
            <person name="Till H."/>
            <person name="Bargiela R."/>
            <person name="Campoy C."/>
            <person name="Segura M.T."/>
            <person name="Richter M."/>
            <person name="von Bergen M."/>
            <person name="Seifert J."/>
            <person name="Suarez A."/>
        </authorList>
    </citation>
    <scope>NUCLEOTIDE SEQUENCE</scope>
</reference>
<dbReference type="AlphaFoldDB" id="K1RF90"/>
<dbReference type="GO" id="GO:0000225">
    <property type="term" value="F:N-acetylglucosaminylphosphatidylinositol deacetylase activity"/>
    <property type="evidence" value="ECO:0007669"/>
    <property type="project" value="UniProtKB-EC"/>
</dbReference>
<dbReference type="EMBL" id="AJWY01014251">
    <property type="protein sequence ID" value="EKC44278.1"/>
    <property type="molecule type" value="Genomic_DNA"/>
</dbReference>
<evidence type="ECO:0000313" key="1">
    <source>
        <dbReference type="EMBL" id="EKC44278.1"/>
    </source>
</evidence>
<dbReference type="Gene3D" id="3.40.50.10320">
    <property type="entry name" value="LmbE-like"/>
    <property type="match status" value="1"/>
</dbReference>